<dbReference type="Pfam" id="PF03136">
    <property type="entry name" value="Pup_ligase"/>
    <property type="match status" value="1"/>
</dbReference>
<protein>
    <submittedName>
        <fullName evidence="4">Depupylase/deamidase Dop</fullName>
        <ecNumber evidence="4">3.5.1.119</ecNumber>
    </submittedName>
</protein>
<evidence type="ECO:0000313" key="5">
    <source>
        <dbReference type="EMBL" id="XDS51176.1"/>
    </source>
</evidence>
<dbReference type="InterPro" id="IPR022366">
    <property type="entry name" value="Pup_deamidase"/>
</dbReference>
<accession>A0AB39UG62</accession>
<proteinExistence type="inferred from homology"/>
<evidence type="ECO:0000256" key="2">
    <source>
        <dbReference type="PIRSR" id="PIRSR018077-1"/>
    </source>
</evidence>
<dbReference type="PANTHER" id="PTHR42307">
    <property type="entry name" value="PUP DEAMIDASE/DEPUPYLASE"/>
    <property type="match status" value="1"/>
</dbReference>
<dbReference type="EMBL" id="CP129682">
    <property type="protein sequence ID" value="XDS48100.1"/>
    <property type="molecule type" value="Genomic_DNA"/>
</dbReference>
<feature type="active site" description="Proton acceptor" evidence="2">
    <location>
        <position position="94"/>
    </location>
</feature>
<name>A0AB39UG62_9BIFI</name>
<reference evidence="4" key="1">
    <citation type="submission" date="2023-07" db="EMBL/GenBank/DDBJ databases">
        <title>Bifidobacterium aquikefiriaerophilum sp. nov. and Bifidobacterium eccum sp. nov., isolated from water kefir.</title>
        <authorList>
            <person name="Breselge S."/>
            <person name="Bellassi P."/>
            <person name="Barcenilla C."/>
            <person name="Alvarez-Ordonez A."/>
            <person name="Morelli L."/>
            <person name="Cotter P.D."/>
        </authorList>
    </citation>
    <scope>NUCLEOTIDE SEQUENCE</scope>
    <source>
        <strain evidence="5">WK012_4_13</strain>
        <strain evidence="4">WK013_4_14</strain>
        <strain evidence="3">WK048_4_13</strain>
    </source>
</reference>
<dbReference type="GO" id="GO:0010498">
    <property type="term" value="P:proteasomal protein catabolic process"/>
    <property type="evidence" value="ECO:0007669"/>
    <property type="project" value="InterPro"/>
</dbReference>
<gene>
    <name evidence="4" type="primary">dop</name>
    <name evidence="5" type="ORF">QN062_03055</name>
    <name evidence="4" type="ORF">QN216_07065</name>
    <name evidence="3" type="ORF">QN217_03385</name>
</gene>
<dbReference type="PIRSF" id="PIRSF018077">
    <property type="entry name" value="UCP018077"/>
    <property type="match status" value="1"/>
</dbReference>
<dbReference type="NCBIfam" id="TIGR03688">
    <property type="entry name" value="depupylase_Dop"/>
    <property type="match status" value="1"/>
</dbReference>
<dbReference type="GO" id="GO:0070490">
    <property type="term" value="P:protein pupylation"/>
    <property type="evidence" value="ECO:0007669"/>
    <property type="project" value="TreeGrafter"/>
</dbReference>
<evidence type="ECO:0000313" key="3">
    <source>
        <dbReference type="EMBL" id="XDS47192.1"/>
    </source>
</evidence>
<comment type="similarity">
    <text evidence="1">Belongs to the Pup ligase/Pup deamidase family. Pup deamidase subfamily.</text>
</comment>
<organism evidence="4">
    <name type="scientific">Bifidobacterium fermentum</name>
    <dbReference type="NCBI Taxonomy" id="3059035"/>
    <lineage>
        <taxon>Bacteria</taxon>
        <taxon>Bacillati</taxon>
        <taxon>Actinomycetota</taxon>
        <taxon>Actinomycetes</taxon>
        <taxon>Bifidobacteriales</taxon>
        <taxon>Bifidobacteriaceae</taxon>
        <taxon>Bifidobacterium</taxon>
    </lineage>
</organism>
<dbReference type="EMBL" id="CP129683">
    <property type="protein sequence ID" value="XDS51176.1"/>
    <property type="molecule type" value="Genomic_DNA"/>
</dbReference>
<dbReference type="PANTHER" id="PTHR42307:SF2">
    <property type="entry name" value="PUP DEAMIDASE_DEPUPYLASE"/>
    <property type="match status" value="1"/>
</dbReference>
<dbReference type="EC" id="3.5.1.119" evidence="4"/>
<dbReference type="GO" id="GO:0008233">
    <property type="term" value="F:peptidase activity"/>
    <property type="evidence" value="ECO:0007669"/>
    <property type="project" value="InterPro"/>
</dbReference>
<dbReference type="InterPro" id="IPR004347">
    <property type="entry name" value="Pup_ligase/deamidase"/>
</dbReference>
<evidence type="ECO:0000256" key="1">
    <source>
        <dbReference type="ARBA" id="ARBA00009114"/>
    </source>
</evidence>
<evidence type="ECO:0000313" key="4">
    <source>
        <dbReference type="EMBL" id="XDS48100.1"/>
    </source>
</evidence>
<keyword evidence="4" id="KW-0378">Hydrolase</keyword>
<dbReference type="RefSeq" id="WP_369342138.1">
    <property type="nucleotide sequence ID" value="NZ_CP129675.1"/>
</dbReference>
<dbReference type="EMBL" id="CP129675">
    <property type="protein sequence ID" value="XDS47192.1"/>
    <property type="molecule type" value="Genomic_DNA"/>
</dbReference>
<dbReference type="KEGG" id="bfk:QN062_03055"/>
<dbReference type="GO" id="GO:0016811">
    <property type="term" value="F:hydrolase activity, acting on carbon-nitrogen (but not peptide) bonds, in linear amides"/>
    <property type="evidence" value="ECO:0007669"/>
    <property type="project" value="InterPro"/>
</dbReference>
<dbReference type="AlphaFoldDB" id="A0AB39UG62"/>
<sequence>MSVLRLMGTETEYAVSDFEDTRSNPMQLPFDVVAGVADPSTQGIRWDYGEEDPTHDARGMRLSRAAAPASMLTDAPQLHITNVIAPNGGRIYVDHAHPEYSAPETNDPFMAVRYDHAGDALMEQAAIRAGRRTGRQIQLHRNNVDGKGASWGTHENYQMLRSVPFAQVQGLMTAHFVTRQIYAGSGRVGIGERSETPGFQLSQRADYIHSRIGLQTTFERPIINTRDESHSTDEFRRLHVIVGDANRMDVPQVLKLGTTSMLLWMLEMRMLRPELNRVEGHMPLDFVDPVEAMHIVSHDLGLSARLALDGGEEITALEMQRRLLEAVERTGSDVYGRRGGDSSGIDWPDPSTERVMHMWREILSDLCKVRDAGDEERLGMRDEASRIEWLAKWQLLHALEIRIRHREHGRMPGTGVSNGASNGESAESWSDPRLRALDLAWSAVDSGKGLFARMQGRLERTVSDDELRQACAEPPQDTRAWLRARLVRRFPTQIIGVAWARMTVRDDRGGDHAKTLRLDMRDSSKFGKSRCEAVLQRADSAAEAVEMLAAEPFAADRDWRLR</sequence>
<dbReference type="GO" id="GO:0005524">
    <property type="term" value="F:ATP binding"/>
    <property type="evidence" value="ECO:0007669"/>
    <property type="project" value="TreeGrafter"/>
</dbReference>
<dbReference type="GO" id="GO:0019941">
    <property type="term" value="P:modification-dependent protein catabolic process"/>
    <property type="evidence" value="ECO:0007669"/>
    <property type="project" value="InterPro"/>
</dbReference>